<name>A0AAV1NA43_SCOSC</name>
<evidence type="ECO:0000313" key="2">
    <source>
        <dbReference type="EMBL" id="CAK6956381.1"/>
    </source>
</evidence>
<comment type="caution">
    <text evidence="2">The sequence shown here is derived from an EMBL/GenBank/DDBJ whole genome shotgun (WGS) entry which is preliminary data.</text>
</comment>
<feature type="chain" id="PRO_5043505701" description="Interleukin" evidence="1">
    <location>
        <begin position="21"/>
        <end position="134"/>
    </location>
</feature>
<accession>A0AAV1NA43</accession>
<dbReference type="EMBL" id="CAWUFR010000025">
    <property type="protein sequence ID" value="CAK6956381.1"/>
    <property type="molecule type" value="Genomic_DNA"/>
</dbReference>
<keyword evidence="1" id="KW-0732">Signal</keyword>
<sequence length="134" mass="15434">MKNMNVQSLSLMMLISMAYAASITMSPIEKALLKDIYAEVEKANKTPKNKNVHMAVPKQGYICEKCFFHYAEKALKGLKETSLHNLTRNLKGYIKTFQNDLHCPTRNTREIHLHRLLKDTHDCVLKALSDHLTY</sequence>
<dbReference type="Proteomes" id="UP001314229">
    <property type="component" value="Unassembled WGS sequence"/>
</dbReference>
<protein>
    <recommendedName>
        <fullName evidence="4">Interleukin</fullName>
    </recommendedName>
</protein>
<evidence type="ECO:0000256" key="1">
    <source>
        <dbReference type="SAM" id="SignalP"/>
    </source>
</evidence>
<dbReference type="AlphaFoldDB" id="A0AAV1NA43"/>
<gene>
    <name evidence="2" type="ORF">FSCOSCO3_A011219</name>
</gene>
<feature type="signal peptide" evidence="1">
    <location>
        <begin position="1"/>
        <end position="20"/>
    </location>
</feature>
<reference evidence="2 3" key="1">
    <citation type="submission" date="2024-01" db="EMBL/GenBank/DDBJ databases">
        <authorList>
            <person name="Alioto T."/>
            <person name="Alioto T."/>
            <person name="Gomez Garrido J."/>
        </authorList>
    </citation>
    <scope>NUCLEOTIDE SEQUENCE [LARGE SCALE GENOMIC DNA]</scope>
</reference>
<keyword evidence="3" id="KW-1185">Reference proteome</keyword>
<organism evidence="2 3">
    <name type="scientific">Scomber scombrus</name>
    <name type="common">Atlantic mackerel</name>
    <name type="synonym">Scomber vernalis</name>
    <dbReference type="NCBI Taxonomy" id="13677"/>
    <lineage>
        <taxon>Eukaryota</taxon>
        <taxon>Metazoa</taxon>
        <taxon>Chordata</taxon>
        <taxon>Craniata</taxon>
        <taxon>Vertebrata</taxon>
        <taxon>Euteleostomi</taxon>
        <taxon>Actinopterygii</taxon>
        <taxon>Neopterygii</taxon>
        <taxon>Teleostei</taxon>
        <taxon>Neoteleostei</taxon>
        <taxon>Acanthomorphata</taxon>
        <taxon>Pelagiaria</taxon>
        <taxon>Scombriformes</taxon>
        <taxon>Scombridae</taxon>
        <taxon>Scomber</taxon>
    </lineage>
</organism>
<proteinExistence type="predicted"/>
<evidence type="ECO:0000313" key="3">
    <source>
        <dbReference type="Proteomes" id="UP001314229"/>
    </source>
</evidence>
<evidence type="ECO:0008006" key="4">
    <source>
        <dbReference type="Google" id="ProtNLM"/>
    </source>
</evidence>